<dbReference type="Proteomes" id="UP001446032">
    <property type="component" value="Unassembled WGS sequence"/>
</dbReference>
<protein>
    <submittedName>
        <fullName evidence="1">Uncharacterized protein</fullName>
    </submittedName>
</protein>
<organism evidence="1 2">
    <name type="scientific">Blautia intestinihominis</name>
    <dbReference type="NCBI Taxonomy" id="3133152"/>
    <lineage>
        <taxon>Bacteria</taxon>
        <taxon>Bacillati</taxon>
        <taxon>Bacillota</taxon>
        <taxon>Clostridia</taxon>
        <taxon>Lachnospirales</taxon>
        <taxon>Lachnospiraceae</taxon>
        <taxon>Blautia</taxon>
    </lineage>
</organism>
<reference evidence="1 2" key="1">
    <citation type="submission" date="2024-03" db="EMBL/GenBank/DDBJ databases">
        <title>Human intestinal bacterial collection.</title>
        <authorList>
            <person name="Pauvert C."/>
            <person name="Hitch T.C.A."/>
            <person name="Clavel T."/>
        </authorList>
    </citation>
    <scope>NUCLEOTIDE SEQUENCE [LARGE SCALE GENOMIC DNA]</scope>
    <source>
        <strain evidence="1 2">CLA-AA-H95</strain>
    </source>
</reference>
<dbReference type="RefSeq" id="WP_331529555.1">
    <property type="nucleotide sequence ID" value="NZ_JBBMEI010000010.1"/>
</dbReference>
<sequence>MFAEAGEGCYIEPPFYANWGGRHVHLGNPCRVLRELNDHDREYYYRDRKIDWDTLK</sequence>
<proteinExistence type="predicted"/>
<accession>A0ABV1AHQ6</accession>
<name>A0ABV1AHQ6_9FIRM</name>
<dbReference type="EMBL" id="JBBMEI010000010">
    <property type="protein sequence ID" value="MEQ2357698.1"/>
    <property type="molecule type" value="Genomic_DNA"/>
</dbReference>
<comment type="caution">
    <text evidence="1">The sequence shown here is derived from an EMBL/GenBank/DDBJ whole genome shotgun (WGS) entry which is preliminary data.</text>
</comment>
<gene>
    <name evidence="1" type="ORF">WMO75_04950</name>
</gene>
<keyword evidence="2" id="KW-1185">Reference proteome</keyword>
<evidence type="ECO:0000313" key="1">
    <source>
        <dbReference type="EMBL" id="MEQ2357698.1"/>
    </source>
</evidence>
<evidence type="ECO:0000313" key="2">
    <source>
        <dbReference type="Proteomes" id="UP001446032"/>
    </source>
</evidence>